<accession>A0ABR6Z6V7</accession>
<gene>
    <name evidence="1" type="ORF">H8L47_07045</name>
</gene>
<reference evidence="1 2" key="1">
    <citation type="submission" date="2020-08" db="EMBL/GenBank/DDBJ databases">
        <title>Novel species isolated from subtropical streams in China.</title>
        <authorList>
            <person name="Lu H."/>
        </authorList>
    </citation>
    <scope>NUCLEOTIDE SEQUENCE [LARGE SCALE GENOMIC DNA]</scope>
    <source>
        <strain evidence="1 2">NL8W</strain>
    </source>
</reference>
<protein>
    <submittedName>
        <fullName evidence="1">Uncharacterized protein</fullName>
    </submittedName>
</protein>
<evidence type="ECO:0000313" key="2">
    <source>
        <dbReference type="Proteomes" id="UP000646911"/>
    </source>
</evidence>
<comment type="caution">
    <text evidence="1">The sequence shown here is derived from an EMBL/GenBank/DDBJ whole genome shotgun (WGS) entry which is preliminary data.</text>
</comment>
<dbReference type="SUPFAM" id="SSF53850">
    <property type="entry name" value="Periplasmic binding protein-like II"/>
    <property type="match status" value="1"/>
</dbReference>
<dbReference type="Proteomes" id="UP000646911">
    <property type="component" value="Unassembled WGS sequence"/>
</dbReference>
<dbReference type="Gene3D" id="3.40.190.290">
    <property type="match status" value="1"/>
</dbReference>
<dbReference type="RefSeq" id="WP_186952706.1">
    <property type="nucleotide sequence ID" value="NZ_JACOFX010000002.1"/>
</dbReference>
<sequence>MLNTATQLSKLTRREGDIAVRLVRPTDPDLIARHLTKRKLGLFVAKSYLENKK</sequence>
<evidence type="ECO:0000313" key="1">
    <source>
        <dbReference type="EMBL" id="MBC3907314.1"/>
    </source>
</evidence>
<dbReference type="EMBL" id="JACOFX010000002">
    <property type="protein sequence ID" value="MBC3907314.1"/>
    <property type="molecule type" value="Genomic_DNA"/>
</dbReference>
<keyword evidence="2" id="KW-1185">Reference proteome</keyword>
<proteinExistence type="predicted"/>
<name>A0ABR6Z6V7_9BURK</name>
<organism evidence="1 2">
    <name type="scientific">Undibacterium umbellatum</name>
    <dbReference type="NCBI Taxonomy" id="2762300"/>
    <lineage>
        <taxon>Bacteria</taxon>
        <taxon>Pseudomonadati</taxon>
        <taxon>Pseudomonadota</taxon>
        <taxon>Betaproteobacteria</taxon>
        <taxon>Burkholderiales</taxon>
        <taxon>Oxalobacteraceae</taxon>
        <taxon>Undibacterium</taxon>
    </lineage>
</organism>